<sequence length="78" mass="7905">MNKGMDGKVMIVTGAGTDAAPADHVVAEIQAAGGQAVASKDSVAEWASAQRVVSARSIRALAADGGTFVRYPVVMEGM</sequence>
<keyword evidence="2" id="KW-1185">Reference proteome</keyword>
<dbReference type="EMBL" id="CADIKL010000014">
    <property type="protein sequence ID" value="CAB3790979.1"/>
    <property type="molecule type" value="Genomic_DNA"/>
</dbReference>
<accession>A0A6J5G1K2</accession>
<gene>
    <name evidence="1" type="ORF">LMG28688_03200</name>
</gene>
<dbReference type="InterPro" id="IPR036291">
    <property type="entry name" value="NAD(P)-bd_dom_sf"/>
</dbReference>
<protein>
    <submittedName>
        <fullName evidence="1">Uncharacterized protein</fullName>
    </submittedName>
</protein>
<evidence type="ECO:0000313" key="2">
    <source>
        <dbReference type="Proteomes" id="UP000494119"/>
    </source>
</evidence>
<dbReference type="AlphaFoldDB" id="A0A6J5G1K2"/>
<name>A0A6J5G1K2_9BURK</name>
<proteinExistence type="predicted"/>
<evidence type="ECO:0000313" key="1">
    <source>
        <dbReference type="EMBL" id="CAB3790979.1"/>
    </source>
</evidence>
<dbReference type="RefSeq" id="WP_377729329.1">
    <property type="nucleotide sequence ID" value="NZ_CADIKL010000014.1"/>
</dbReference>
<organism evidence="1 2">
    <name type="scientific">Paraburkholderia caffeinitolerans</name>
    <dbReference type="NCBI Taxonomy" id="1723730"/>
    <lineage>
        <taxon>Bacteria</taxon>
        <taxon>Pseudomonadati</taxon>
        <taxon>Pseudomonadota</taxon>
        <taxon>Betaproteobacteria</taxon>
        <taxon>Burkholderiales</taxon>
        <taxon>Burkholderiaceae</taxon>
        <taxon>Paraburkholderia</taxon>
    </lineage>
</organism>
<reference evidence="1 2" key="1">
    <citation type="submission" date="2020-04" db="EMBL/GenBank/DDBJ databases">
        <authorList>
            <person name="De Canck E."/>
        </authorList>
    </citation>
    <scope>NUCLEOTIDE SEQUENCE [LARGE SCALE GENOMIC DNA]</scope>
    <source>
        <strain evidence="1 2">LMG 28688</strain>
    </source>
</reference>
<dbReference type="SUPFAM" id="SSF51735">
    <property type="entry name" value="NAD(P)-binding Rossmann-fold domains"/>
    <property type="match status" value="1"/>
</dbReference>
<dbReference type="Proteomes" id="UP000494119">
    <property type="component" value="Unassembled WGS sequence"/>
</dbReference>